<keyword evidence="3" id="KW-1185">Reference proteome</keyword>
<name>A0A5N6RIE0_9ROSI</name>
<gene>
    <name evidence="2" type="ORF">FH972_017087</name>
</gene>
<dbReference type="AlphaFoldDB" id="A0A5N6RIE0"/>
<reference evidence="2 3" key="1">
    <citation type="submission" date="2019-06" db="EMBL/GenBank/DDBJ databases">
        <title>A chromosomal-level reference genome of Carpinus fangiana (Coryloideae, Betulaceae).</title>
        <authorList>
            <person name="Yang X."/>
            <person name="Wang Z."/>
            <person name="Zhang L."/>
            <person name="Hao G."/>
            <person name="Liu J."/>
            <person name="Yang Y."/>
        </authorList>
    </citation>
    <scope>NUCLEOTIDE SEQUENCE [LARGE SCALE GENOMIC DNA]</scope>
    <source>
        <strain evidence="2">Cfa_2016G</strain>
        <tissue evidence="2">Leaf</tissue>
    </source>
</reference>
<organism evidence="2 3">
    <name type="scientific">Carpinus fangiana</name>
    <dbReference type="NCBI Taxonomy" id="176857"/>
    <lineage>
        <taxon>Eukaryota</taxon>
        <taxon>Viridiplantae</taxon>
        <taxon>Streptophyta</taxon>
        <taxon>Embryophyta</taxon>
        <taxon>Tracheophyta</taxon>
        <taxon>Spermatophyta</taxon>
        <taxon>Magnoliopsida</taxon>
        <taxon>eudicotyledons</taxon>
        <taxon>Gunneridae</taxon>
        <taxon>Pentapetalae</taxon>
        <taxon>rosids</taxon>
        <taxon>fabids</taxon>
        <taxon>Fagales</taxon>
        <taxon>Betulaceae</taxon>
        <taxon>Carpinus</taxon>
    </lineage>
</organism>
<evidence type="ECO:0000313" key="3">
    <source>
        <dbReference type="Proteomes" id="UP000327013"/>
    </source>
</evidence>
<evidence type="ECO:0000313" key="2">
    <source>
        <dbReference type="EMBL" id="KAE8099078.1"/>
    </source>
</evidence>
<feature type="region of interest" description="Disordered" evidence="1">
    <location>
        <begin position="1"/>
        <end position="24"/>
    </location>
</feature>
<accession>A0A5N6RIE0</accession>
<dbReference type="EMBL" id="CM017327">
    <property type="protein sequence ID" value="KAE8099078.1"/>
    <property type="molecule type" value="Genomic_DNA"/>
</dbReference>
<evidence type="ECO:0000256" key="1">
    <source>
        <dbReference type="SAM" id="MobiDB-lite"/>
    </source>
</evidence>
<proteinExistence type="predicted"/>
<sequence length="107" mass="11777">MHAYLNLTAENQDEEEVAEHGGGARQEPVRLVAAGIRRREAVEGPVGFGETVHFPGGADDQAWSVGELREVLEAVGVEWEVVGDGYFRQFRFEYRGGDLRRISGGGF</sequence>
<protein>
    <submittedName>
        <fullName evidence="2">Uncharacterized protein</fullName>
    </submittedName>
</protein>
<dbReference type="Proteomes" id="UP000327013">
    <property type="component" value="Chromosome 7"/>
</dbReference>